<keyword evidence="4" id="KW-1185">Reference proteome</keyword>
<dbReference type="Gene3D" id="3.40.190.150">
    <property type="entry name" value="Bordetella uptake gene, domain 1"/>
    <property type="match status" value="1"/>
</dbReference>
<dbReference type="AlphaFoldDB" id="A0A4Q7N6J1"/>
<protein>
    <submittedName>
        <fullName evidence="3">Tripartite-type tricarboxylate transporter receptor subunit TctC</fullName>
    </submittedName>
</protein>
<feature type="signal peptide" evidence="2">
    <location>
        <begin position="1"/>
        <end position="29"/>
    </location>
</feature>
<dbReference type="PIRSF" id="PIRSF017082">
    <property type="entry name" value="YflP"/>
    <property type="match status" value="1"/>
</dbReference>
<sequence length="328" mass="34409">MEFPMLARRPFLHSALFLLAATLAGNAAAQPLPRQIRMVVPFSPGGPADLIARKLSERLGPQLDATVIIDNRPGANGTIGVQAVAKAAPDGGTLLFATSGMLTISPVLYKDLNYDPLKDLSPIGRVVANGTALLVGKQLPAKDMKEFVAYARQSTNPVPIGSAGTGNITHLYMELMKDATRGNFVHVPYKGVAPALTDVMGGQIAGVFVDLPAALPLLKGGKVKALGLVGTERSPSAPEIPTIAEQGYPGVDGVSWFGVLAPAGIAADKVQAIHAGIARVLADPAMIENLKEIGSVPALNQPAQMTALMRDEQARWARLIKARNIQVD</sequence>
<proteinExistence type="inferred from homology"/>
<comment type="caution">
    <text evidence="3">The sequence shown here is derived from an EMBL/GenBank/DDBJ whole genome shotgun (WGS) entry which is preliminary data.</text>
</comment>
<dbReference type="PANTHER" id="PTHR42928">
    <property type="entry name" value="TRICARBOXYLATE-BINDING PROTEIN"/>
    <property type="match status" value="1"/>
</dbReference>
<name>A0A4Q7N6J1_9BURK</name>
<evidence type="ECO:0000256" key="1">
    <source>
        <dbReference type="ARBA" id="ARBA00006987"/>
    </source>
</evidence>
<keyword evidence="3" id="KW-0675">Receptor</keyword>
<reference evidence="3 4" key="1">
    <citation type="submission" date="2019-02" db="EMBL/GenBank/DDBJ databases">
        <title>Genomic Encyclopedia of Type Strains, Phase IV (KMG-IV): sequencing the most valuable type-strain genomes for metagenomic binning, comparative biology and taxonomic classification.</title>
        <authorList>
            <person name="Goeker M."/>
        </authorList>
    </citation>
    <scope>NUCLEOTIDE SEQUENCE [LARGE SCALE GENOMIC DNA]</scope>
    <source>
        <strain evidence="3 4">K24</strain>
    </source>
</reference>
<dbReference type="RefSeq" id="WP_130362021.1">
    <property type="nucleotide sequence ID" value="NZ_SGXC01000004.1"/>
</dbReference>
<accession>A0A4Q7N6J1</accession>
<dbReference type="Pfam" id="PF03401">
    <property type="entry name" value="TctC"/>
    <property type="match status" value="1"/>
</dbReference>
<dbReference type="Gene3D" id="3.40.190.10">
    <property type="entry name" value="Periplasmic binding protein-like II"/>
    <property type="match status" value="1"/>
</dbReference>
<dbReference type="PANTHER" id="PTHR42928:SF5">
    <property type="entry name" value="BLR1237 PROTEIN"/>
    <property type="match status" value="1"/>
</dbReference>
<dbReference type="SUPFAM" id="SSF53850">
    <property type="entry name" value="Periplasmic binding protein-like II"/>
    <property type="match status" value="1"/>
</dbReference>
<dbReference type="EMBL" id="SGXC01000004">
    <property type="protein sequence ID" value="RZS76954.1"/>
    <property type="molecule type" value="Genomic_DNA"/>
</dbReference>
<dbReference type="CDD" id="cd07012">
    <property type="entry name" value="PBP2_Bug_TTT"/>
    <property type="match status" value="1"/>
</dbReference>
<dbReference type="Proteomes" id="UP000292445">
    <property type="component" value="Unassembled WGS sequence"/>
</dbReference>
<organism evidence="3 4">
    <name type="scientific">Pigmentiphaga kullae</name>
    <dbReference type="NCBI Taxonomy" id="151784"/>
    <lineage>
        <taxon>Bacteria</taxon>
        <taxon>Pseudomonadati</taxon>
        <taxon>Pseudomonadota</taxon>
        <taxon>Betaproteobacteria</taxon>
        <taxon>Burkholderiales</taxon>
        <taxon>Alcaligenaceae</taxon>
        <taxon>Pigmentiphaga</taxon>
    </lineage>
</organism>
<keyword evidence="2" id="KW-0732">Signal</keyword>
<evidence type="ECO:0000313" key="3">
    <source>
        <dbReference type="EMBL" id="RZS76954.1"/>
    </source>
</evidence>
<evidence type="ECO:0000313" key="4">
    <source>
        <dbReference type="Proteomes" id="UP000292445"/>
    </source>
</evidence>
<feature type="chain" id="PRO_5020248295" evidence="2">
    <location>
        <begin position="30"/>
        <end position="328"/>
    </location>
</feature>
<dbReference type="InterPro" id="IPR042100">
    <property type="entry name" value="Bug_dom1"/>
</dbReference>
<gene>
    <name evidence="3" type="ORF">EV675_5677</name>
</gene>
<comment type="similarity">
    <text evidence="1">Belongs to the UPF0065 (bug) family.</text>
</comment>
<dbReference type="InterPro" id="IPR005064">
    <property type="entry name" value="BUG"/>
</dbReference>
<evidence type="ECO:0000256" key="2">
    <source>
        <dbReference type="SAM" id="SignalP"/>
    </source>
</evidence>
<dbReference type="OrthoDB" id="8680481at2"/>